<keyword evidence="4" id="KW-1185">Reference proteome</keyword>
<dbReference type="PANTHER" id="PTHR45586">
    <property type="entry name" value="TPR REPEAT-CONTAINING PROTEIN PA4667"/>
    <property type="match status" value="1"/>
</dbReference>
<keyword evidence="1" id="KW-0677">Repeat</keyword>
<dbReference type="SMART" id="SM00028">
    <property type="entry name" value="TPR"/>
    <property type="match status" value="5"/>
</dbReference>
<dbReference type="OrthoDB" id="3488895at2"/>
<protein>
    <submittedName>
        <fullName evidence="3">Tetratricopeptide repeat protein</fullName>
    </submittedName>
</protein>
<evidence type="ECO:0000313" key="3">
    <source>
        <dbReference type="EMBL" id="TDD56281.1"/>
    </source>
</evidence>
<reference evidence="3 4" key="1">
    <citation type="submission" date="2019-03" db="EMBL/GenBank/DDBJ databases">
        <title>Draft genome sequences of novel Actinobacteria.</title>
        <authorList>
            <person name="Sahin N."/>
            <person name="Ay H."/>
            <person name="Saygin H."/>
        </authorList>
    </citation>
    <scope>NUCLEOTIDE SEQUENCE [LARGE SCALE GENOMIC DNA]</scope>
    <source>
        <strain evidence="3 4">CH32</strain>
    </source>
</reference>
<proteinExistence type="predicted"/>
<dbReference type="InterPro" id="IPR011990">
    <property type="entry name" value="TPR-like_helical_dom_sf"/>
</dbReference>
<dbReference type="EMBL" id="SMKQ01000004">
    <property type="protein sequence ID" value="TDD56281.1"/>
    <property type="molecule type" value="Genomic_DNA"/>
</dbReference>
<dbReference type="PANTHER" id="PTHR45586:SF1">
    <property type="entry name" value="LIPOPOLYSACCHARIDE ASSEMBLY PROTEIN B"/>
    <property type="match status" value="1"/>
</dbReference>
<evidence type="ECO:0000256" key="2">
    <source>
        <dbReference type="ARBA" id="ARBA00022803"/>
    </source>
</evidence>
<name>A0A4R4ZCV6_9ACTN</name>
<dbReference type="AlphaFoldDB" id="A0A4R4ZCV6"/>
<dbReference type="RefSeq" id="WP_132608706.1">
    <property type="nucleotide sequence ID" value="NZ_SMKQ01000004.1"/>
</dbReference>
<dbReference type="Proteomes" id="UP000295302">
    <property type="component" value="Unassembled WGS sequence"/>
</dbReference>
<dbReference type="SUPFAM" id="SSF48452">
    <property type="entry name" value="TPR-like"/>
    <property type="match status" value="3"/>
</dbReference>
<keyword evidence="2" id="KW-0802">TPR repeat</keyword>
<dbReference type="InterPro" id="IPR051012">
    <property type="entry name" value="CellSynth/LPSAsmb/PSIAsmb"/>
</dbReference>
<comment type="caution">
    <text evidence="3">The sequence shown here is derived from an EMBL/GenBank/DDBJ whole genome shotgun (WGS) entry which is preliminary data.</text>
</comment>
<gene>
    <name evidence="3" type="ORF">E1286_02915</name>
</gene>
<evidence type="ECO:0000313" key="4">
    <source>
        <dbReference type="Proteomes" id="UP000295302"/>
    </source>
</evidence>
<organism evidence="3 4">
    <name type="scientific">Nonomuraea terrae</name>
    <dbReference type="NCBI Taxonomy" id="2530383"/>
    <lineage>
        <taxon>Bacteria</taxon>
        <taxon>Bacillati</taxon>
        <taxon>Actinomycetota</taxon>
        <taxon>Actinomycetes</taxon>
        <taxon>Streptosporangiales</taxon>
        <taxon>Streptosporangiaceae</taxon>
        <taxon>Nonomuraea</taxon>
    </lineage>
</organism>
<dbReference type="Gene3D" id="1.25.40.10">
    <property type="entry name" value="Tetratricopeptide repeat domain"/>
    <property type="match status" value="4"/>
</dbReference>
<sequence length="722" mass="76472">MASEQLDAAMDHWKAGELDAAAALFRQIAATGDPEASHLLAGLLQESGDLDGAEAAHRSVIQSGDPVFGQRSAMAMGMLFIQAKEWPAAHRVLSIASDGADFEVAALADTALVLVCTQLGDTPGAQAALERARRCHSPSVAELAARLEVPRFPDDPVPARDLYDTAEDEDDLRALLTCGDPEVVSLAALRLHGMYAEQARFAAAREVCEHAVAVGHPDHRAMAYRLLGAALDELGEHAESAAAYRVAAEDPRPEIRLPALIGLAEVSARLGEDAEAKALLRRVVASGHPAHAVHAWACLARTHAEAGETDATLASVWAVLEEGEHTWAPACVGLLGQLLDRDPDARDEIAELAVLASRHPDRDAAFQGALLLEHDALHPPPDGPVEERALRDIDAGLHRLGAGDVAEARRLLRRAADAGAAVQSPRAMVALAELELGAGDREQADELLTYVAEGDDPVRGFHAAFLLHLLREPHPVLEALLDRRRLGREEGLARLRAVAEHHDAAVSAIGAAVYGHALAAAGSDLPVAVAMLRSAAAGGDPLALSYTAVVCRRVPGEGARLLRRARTGGHPVLAHWVACLDGVAVPETRRPEGGRRSAGEAPATLLAMHLGELAAGNGDFPEALTWYQRVIDAGGEHAGPAAAHLGALCHRLGDRDGALRFYALALGLTEQEDLVAEAACRLGEIRYERGDLEPARRLLERAVATGHPVYAHEARALLARIR</sequence>
<accession>A0A4R4ZCV6</accession>
<evidence type="ECO:0000256" key="1">
    <source>
        <dbReference type="ARBA" id="ARBA00022737"/>
    </source>
</evidence>
<dbReference type="InterPro" id="IPR019734">
    <property type="entry name" value="TPR_rpt"/>
</dbReference>